<dbReference type="InterPro" id="IPR036865">
    <property type="entry name" value="CRAL-TRIO_dom_sf"/>
</dbReference>
<dbReference type="Proteomes" id="UP001307889">
    <property type="component" value="Chromosome 11"/>
</dbReference>
<dbReference type="Gene3D" id="3.40.525.10">
    <property type="entry name" value="CRAL-TRIO lipid binding domain"/>
    <property type="match status" value="1"/>
</dbReference>
<evidence type="ECO:0000313" key="3">
    <source>
        <dbReference type="EMBL" id="BET00529.1"/>
    </source>
</evidence>
<accession>A0ABN7B816</accession>
<dbReference type="SMART" id="SM00516">
    <property type="entry name" value="SEC14"/>
    <property type="match status" value="1"/>
</dbReference>
<dbReference type="InterPro" id="IPR001251">
    <property type="entry name" value="CRAL-TRIO_dom"/>
</dbReference>
<dbReference type="SUPFAM" id="SSF46938">
    <property type="entry name" value="CRAL/TRIO N-terminal domain"/>
    <property type="match status" value="1"/>
</dbReference>
<feature type="compositionally biased region" description="Basic and acidic residues" evidence="1">
    <location>
        <begin position="290"/>
        <end position="301"/>
    </location>
</feature>
<organism evidence="3 4">
    <name type="scientific">Nesidiocoris tenuis</name>
    <dbReference type="NCBI Taxonomy" id="355587"/>
    <lineage>
        <taxon>Eukaryota</taxon>
        <taxon>Metazoa</taxon>
        <taxon>Ecdysozoa</taxon>
        <taxon>Arthropoda</taxon>
        <taxon>Hexapoda</taxon>
        <taxon>Insecta</taxon>
        <taxon>Pterygota</taxon>
        <taxon>Neoptera</taxon>
        <taxon>Paraneoptera</taxon>
        <taxon>Hemiptera</taxon>
        <taxon>Heteroptera</taxon>
        <taxon>Panheteroptera</taxon>
        <taxon>Cimicomorpha</taxon>
        <taxon>Miridae</taxon>
        <taxon>Dicyphina</taxon>
        <taxon>Nesidiocoris</taxon>
    </lineage>
</organism>
<dbReference type="SUPFAM" id="SSF52087">
    <property type="entry name" value="CRAL/TRIO domain"/>
    <property type="match status" value="1"/>
</dbReference>
<keyword evidence="4" id="KW-1185">Reference proteome</keyword>
<dbReference type="InterPro" id="IPR036273">
    <property type="entry name" value="CRAL/TRIO_N_dom_sf"/>
</dbReference>
<evidence type="ECO:0000313" key="4">
    <source>
        <dbReference type="Proteomes" id="UP001307889"/>
    </source>
</evidence>
<dbReference type="Pfam" id="PF00650">
    <property type="entry name" value="CRAL_TRIO"/>
    <property type="match status" value="1"/>
</dbReference>
<dbReference type="PROSITE" id="PS50191">
    <property type="entry name" value="CRAL_TRIO"/>
    <property type="match status" value="1"/>
</dbReference>
<name>A0ABN7B816_9HEMI</name>
<feature type="region of interest" description="Disordered" evidence="1">
    <location>
        <begin position="290"/>
        <end position="310"/>
    </location>
</feature>
<feature type="domain" description="CRAL-TRIO" evidence="2">
    <location>
        <begin position="102"/>
        <end position="262"/>
    </location>
</feature>
<evidence type="ECO:0000259" key="2">
    <source>
        <dbReference type="PROSITE" id="PS50191"/>
    </source>
</evidence>
<dbReference type="PANTHER" id="PTHR10174:SF213">
    <property type="entry name" value="CRAL-TRIO DOMAIN-CONTAINING PROTEIN"/>
    <property type="match status" value="1"/>
</dbReference>
<dbReference type="CDD" id="cd00170">
    <property type="entry name" value="SEC14"/>
    <property type="match status" value="1"/>
</dbReference>
<gene>
    <name evidence="3" type="ORF">NTJ_13345</name>
</gene>
<proteinExistence type="predicted"/>
<evidence type="ECO:0000256" key="1">
    <source>
        <dbReference type="SAM" id="MobiDB-lite"/>
    </source>
</evidence>
<dbReference type="PANTHER" id="PTHR10174">
    <property type="entry name" value="ALPHA-TOCOPHEROL TRANSFER PROTEIN-RELATED"/>
    <property type="match status" value="1"/>
</dbReference>
<protein>
    <submittedName>
        <fullName evidence="3">CRAL/TRIO domain</fullName>
    </submittedName>
</protein>
<dbReference type="PRINTS" id="PR00180">
    <property type="entry name" value="CRETINALDHBP"/>
</dbReference>
<reference evidence="3 4" key="1">
    <citation type="submission" date="2023-09" db="EMBL/GenBank/DDBJ databases">
        <title>Nesidiocoris tenuis whole genome shotgun sequence.</title>
        <authorList>
            <person name="Shibata T."/>
            <person name="Shimoda M."/>
            <person name="Kobayashi T."/>
            <person name="Uehara T."/>
        </authorList>
    </citation>
    <scope>NUCLEOTIDE SEQUENCE [LARGE SCALE GENOMIC DNA]</scope>
    <source>
        <strain evidence="3 4">Japan</strain>
    </source>
</reference>
<sequence length="310" mass="35792">MVICSVDPELGRAVVDMSTKAVTAEQEYAKNPDLKKEDIEKLQEWAATKNHLPKISEEQMILFYHSCYWDMEATKSCIDVYYTTRASTPEFFRNRDLSLPNLQQGIECLYYGCLPVKDPNGYQIIFHGLKDYDSSKYVFADGVKLLAMAMEACATVEGTIPGYICLFDMKGVRLSHITRLSYGQLRKFFHYIQEGLPIRLKAFHVVNTLPIIDKILFMIKPFMKKELLQMLHLHSGDFSEVQKYLPKECLPSDFGGELKSVAEFHEDYIDWMKKMTPHFLSTEIYSKDAPKEKSKKKEKENLNLSSLCID</sequence>
<dbReference type="EMBL" id="AP028919">
    <property type="protein sequence ID" value="BET00529.1"/>
    <property type="molecule type" value="Genomic_DNA"/>
</dbReference>